<proteinExistence type="predicted"/>
<organism evidence="2 3">
    <name type="scientific">Nitratireductor thuwali</name>
    <dbReference type="NCBI Taxonomy" id="2267699"/>
    <lineage>
        <taxon>Bacteria</taxon>
        <taxon>Pseudomonadati</taxon>
        <taxon>Pseudomonadota</taxon>
        <taxon>Alphaproteobacteria</taxon>
        <taxon>Hyphomicrobiales</taxon>
        <taxon>Phyllobacteriaceae</taxon>
        <taxon>Nitratireductor</taxon>
    </lineage>
</organism>
<feature type="region of interest" description="Disordered" evidence="1">
    <location>
        <begin position="167"/>
        <end position="187"/>
    </location>
</feature>
<feature type="compositionally biased region" description="Low complexity" evidence="1">
    <location>
        <begin position="167"/>
        <end position="180"/>
    </location>
</feature>
<dbReference type="EMBL" id="CP030941">
    <property type="protein sequence ID" value="UUP18482.1"/>
    <property type="molecule type" value="Genomic_DNA"/>
</dbReference>
<accession>A0ABY5MM27</accession>
<dbReference type="Pfam" id="PF06078">
    <property type="entry name" value="DUF937"/>
    <property type="match status" value="1"/>
</dbReference>
<evidence type="ECO:0008006" key="4">
    <source>
        <dbReference type="Google" id="ProtNLM"/>
    </source>
</evidence>
<name>A0ABY5MM27_9HYPH</name>
<evidence type="ECO:0000313" key="2">
    <source>
        <dbReference type="EMBL" id="UUP18482.1"/>
    </source>
</evidence>
<sequence>MLPLFEMLQNAQNGRGVDVLAGQFGLTTAQTRQAMEALLPAFSQGLKHNVSDPNGLGAFMAALSSGQHARYFEDAARAASAEGRAEGDGILGHLFGSKELSRAVAQQAAQTTGLAEQTLKQMLPALATMIMGGLFKQTTGQMPQAQASGAGMGGGGLLGEIMKQMMQPGAGQQPGSSRSAPAGQDANPFGRMLEEMFAGARQGQPRPGSQDNPLGQIFEEFLKAGQQAPSPEPAARPRQAESNPSGRPRNPYDDLFGQMFETGRKTRDDYERNVKDVFEQFRQGMERRR</sequence>
<dbReference type="RefSeq" id="WP_338530713.1">
    <property type="nucleotide sequence ID" value="NZ_CP030941.1"/>
</dbReference>
<feature type="region of interest" description="Disordered" evidence="1">
    <location>
        <begin position="225"/>
        <end position="268"/>
    </location>
</feature>
<gene>
    <name evidence="2" type="ORF">NTH_02965</name>
</gene>
<reference evidence="2 3" key="1">
    <citation type="submission" date="2018-07" db="EMBL/GenBank/DDBJ databases">
        <title>Genome sequence of Nitratireductor thuwali#1536.</title>
        <authorList>
            <person name="Michoud G."/>
            <person name="Merlino G."/>
            <person name="Sefrji F.O."/>
            <person name="Daffonchio D."/>
        </authorList>
    </citation>
    <scope>NUCLEOTIDE SEQUENCE [LARGE SCALE GENOMIC DNA]</scope>
    <source>
        <strain evidence="3">Nit1536</strain>
    </source>
</reference>
<dbReference type="InterPro" id="IPR009282">
    <property type="entry name" value="DUF937"/>
</dbReference>
<evidence type="ECO:0000313" key="3">
    <source>
        <dbReference type="Proteomes" id="UP001342418"/>
    </source>
</evidence>
<keyword evidence="3" id="KW-1185">Reference proteome</keyword>
<evidence type="ECO:0000256" key="1">
    <source>
        <dbReference type="SAM" id="MobiDB-lite"/>
    </source>
</evidence>
<dbReference type="Proteomes" id="UP001342418">
    <property type="component" value="Chromosome"/>
</dbReference>
<protein>
    <recommendedName>
        <fullName evidence="4">DUF937 domain-containing protein</fullName>
    </recommendedName>
</protein>